<dbReference type="InterPro" id="IPR011001">
    <property type="entry name" value="Saposin-like"/>
</dbReference>
<dbReference type="InterPro" id="IPR008139">
    <property type="entry name" value="SaposinB_dom"/>
</dbReference>
<evidence type="ECO:0000313" key="4">
    <source>
        <dbReference type="WBParaSite" id="PTRK_0001182400.1"/>
    </source>
</evidence>
<evidence type="ECO:0000259" key="2">
    <source>
        <dbReference type="PROSITE" id="PS50015"/>
    </source>
</evidence>
<proteinExistence type="predicted"/>
<reference evidence="4" key="1">
    <citation type="submission" date="2017-02" db="UniProtKB">
        <authorList>
            <consortium name="WormBaseParasite"/>
        </authorList>
    </citation>
    <scope>IDENTIFICATION</scope>
</reference>
<keyword evidence="1" id="KW-1015">Disulfide bond</keyword>
<organism evidence="3 4">
    <name type="scientific">Parastrongyloides trichosuri</name>
    <name type="common">Possum-specific nematode worm</name>
    <dbReference type="NCBI Taxonomy" id="131310"/>
    <lineage>
        <taxon>Eukaryota</taxon>
        <taxon>Metazoa</taxon>
        <taxon>Ecdysozoa</taxon>
        <taxon>Nematoda</taxon>
        <taxon>Chromadorea</taxon>
        <taxon>Rhabditida</taxon>
        <taxon>Tylenchina</taxon>
        <taxon>Panagrolaimomorpha</taxon>
        <taxon>Strongyloidoidea</taxon>
        <taxon>Strongyloididae</taxon>
        <taxon>Parastrongyloides</taxon>
    </lineage>
</organism>
<dbReference type="Proteomes" id="UP000038045">
    <property type="component" value="Unplaced"/>
</dbReference>
<dbReference type="WBParaSite" id="PTRK_0001182400.1">
    <property type="protein sequence ID" value="PTRK_0001182400.1"/>
    <property type="gene ID" value="PTRK_0001182400"/>
</dbReference>
<dbReference type="Gene3D" id="1.10.225.10">
    <property type="entry name" value="Saposin-like"/>
    <property type="match status" value="1"/>
</dbReference>
<evidence type="ECO:0000256" key="1">
    <source>
        <dbReference type="ARBA" id="ARBA00023157"/>
    </source>
</evidence>
<protein>
    <submittedName>
        <fullName evidence="4">Saposin B-type domain-containing protein</fullName>
    </submittedName>
</protein>
<name>A0A0N4ZTJ6_PARTI</name>
<dbReference type="SUPFAM" id="SSF47862">
    <property type="entry name" value="Saposin"/>
    <property type="match status" value="1"/>
</dbReference>
<accession>A0A0N4ZTJ6</accession>
<feature type="domain" description="Saposin B-type" evidence="2">
    <location>
        <begin position="1"/>
        <end position="73"/>
    </location>
</feature>
<keyword evidence="3" id="KW-1185">Reference proteome</keyword>
<dbReference type="PROSITE" id="PS50015">
    <property type="entry name" value="SAP_B"/>
    <property type="match status" value="1"/>
</dbReference>
<evidence type="ECO:0000313" key="3">
    <source>
        <dbReference type="Proteomes" id="UP000038045"/>
    </source>
</evidence>
<sequence length="73" mass="8801">MEQAEEHFHKNEPKDFVLRELEMECLYAGQICDDRDVSMFCINQVKENIDLIYDDFRKEMKPHDICRSLKSCE</sequence>
<dbReference type="AlphaFoldDB" id="A0A0N4ZTJ6"/>